<evidence type="ECO:0000313" key="8">
    <source>
        <dbReference type="Proteomes" id="UP000319756"/>
    </source>
</evidence>
<dbReference type="GO" id="GO:0009847">
    <property type="term" value="P:spore germination"/>
    <property type="evidence" value="ECO:0007669"/>
    <property type="project" value="UniProtKB-UniRule"/>
</dbReference>
<dbReference type="PIRSF" id="PIRSF005690">
    <property type="entry name" value="GerBA"/>
    <property type="match status" value="1"/>
</dbReference>
<dbReference type="InterPro" id="IPR004995">
    <property type="entry name" value="Spore_Ger"/>
</dbReference>
<dbReference type="Pfam" id="PF03323">
    <property type="entry name" value="GerA"/>
    <property type="match status" value="1"/>
</dbReference>
<dbReference type="InterPro" id="IPR050768">
    <property type="entry name" value="UPF0353/GerABKA_families"/>
</dbReference>
<organism evidence="7 8">
    <name type="scientific">Salicibibacter halophilus</name>
    <dbReference type="NCBI Taxonomy" id="2502791"/>
    <lineage>
        <taxon>Bacteria</taxon>
        <taxon>Bacillati</taxon>
        <taxon>Bacillota</taxon>
        <taxon>Bacilli</taxon>
        <taxon>Bacillales</taxon>
        <taxon>Bacillaceae</taxon>
        <taxon>Salicibibacter</taxon>
    </lineage>
</organism>
<gene>
    <name evidence="7" type="ORF">EPH95_02630</name>
</gene>
<keyword evidence="3 4" id="KW-0472">Membrane</keyword>
<feature type="transmembrane region" description="Helical" evidence="6">
    <location>
        <begin position="410"/>
        <end position="429"/>
    </location>
</feature>
<dbReference type="EMBL" id="CP035485">
    <property type="protein sequence ID" value="QDI90202.1"/>
    <property type="molecule type" value="Genomic_DNA"/>
</dbReference>
<dbReference type="GO" id="GO:0005886">
    <property type="term" value="C:plasma membrane"/>
    <property type="evidence" value="ECO:0007669"/>
    <property type="project" value="UniProtKB-SubCell"/>
</dbReference>
<keyword evidence="6" id="KW-1133">Transmembrane helix</keyword>
<accession>A0A514LEC5</accession>
<evidence type="ECO:0000313" key="7">
    <source>
        <dbReference type="EMBL" id="QDI90202.1"/>
    </source>
</evidence>
<comment type="subcellular location">
    <subcellularLocation>
        <location evidence="4">Cell membrane</location>
    </subcellularLocation>
    <subcellularLocation>
        <location evidence="1">Membrane</location>
        <topology evidence="1">Multi-pass membrane protein</topology>
    </subcellularLocation>
</comment>
<reference evidence="8" key="1">
    <citation type="submission" date="2019-01" db="EMBL/GenBank/DDBJ databases">
        <title>Genomic analysis of Salicibibacter sp. NKC3-5.</title>
        <authorList>
            <person name="Oh Y.J."/>
        </authorList>
    </citation>
    <scope>NUCLEOTIDE SEQUENCE [LARGE SCALE GENOMIC DNA]</scope>
    <source>
        <strain evidence="8">NKC3-5</strain>
    </source>
</reference>
<feature type="compositionally biased region" description="Basic residues" evidence="5">
    <location>
        <begin position="477"/>
        <end position="490"/>
    </location>
</feature>
<evidence type="ECO:0000256" key="5">
    <source>
        <dbReference type="SAM" id="MobiDB-lite"/>
    </source>
</evidence>
<dbReference type="Proteomes" id="UP000319756">
    <property type="component" value="Chromosome"/>
</dbReference>
<dbReference type="KEGG" id="sale:EPH95_02630"/>
<proteinExistence type="inferred from homology"/>
<keyword evidence="8" id="KW-1185">Reference proteome</keyword>
<evidence type="ECO:0000256" key="6">
    <source>
        <dbReference type="SAM" id="Phobius"/>
    </source>
</evidence>
<sequence length="496" mass="56197">MFKQFERKKFNQRTQKSLQELLDVCRKSADFMSFQISDRSPFWVHYIESMVEDHLVHDEVLSSIKNNKSMTLTDLQRVIPIEDAKIIHHVPTIEQAMMSGHIIIQANDEDRVLSLPATFHEQRALEPPESEFTVLGPKEAFIESIDVNLNLIRSRLQTPELVVDEMNVGRLSRNRLAILSIDGITNPQLLQTLTQRLQDADYDEVVDSSQLTLLITDNPNSFFPQLVETERPDRVAAGLAEGKVAFTMDGSPHVFMAPANFLEFFSSPDDHYVMWPIGMGLRLIRIIALLFSVHATAFYIAVTTYHHEIVPDDLLDTLVASRIDVPYPPIVEVLLLEITVELLREAGARLPSRIGQTIGIVGGIVIGTAVVEASLASSVLLIIIGITALASFTAPIYHMGHSIRLIRFPFLLFAQWLGLFGIVLCSLLYTQHLFRLTSLGHPYLAPVYPLRIGDLRDMFIKLPTRLQDQRPTFLRPLQKKRFKPKPRKKPAKDIEE</sequence>
<protein>
    <submittedName>
        <fullName evidence="7">Spore germination protein</fullName>
    </submittedName>
</protein>
<dbReference type="OrthoDB" id="9772630at2"/>
<feature type="region of interest" description="Disordered" evidence="5">
    <location>
        <begin position="477"/>
        <end position="496"/>
    </location>
</feature>
<dbReference type="PANTHER" id="PTHR22550">
    <property type="entry name" value="SPORE GERMINATION PROTEIN"/>
    <property type="match status" value="1"/>
</dbReference>
<evidence type="ECO:0000256" key="1">
    <source>
        <dbReference type="ARBA" id="ARBA00004141"/>
    </source>
</evidence>
<evidence type="ECO:0000256" key="3">
    <source>
        <dbReference type="ARBA" id="ARBA00023136"/>
    </source>
</evidence>
<keyword evidence="6" id="KW-0812">Transmembrane</keyword>
<feature type="transmembrane region" description="Helical" evidence="6">
    <location>
        <begin position="283"/>
        <end position="305"/>
    </location>
</feature>
<name>A0A514LEC5_9BACI</name>
<dbReference type="RefSeq" id="WP_142087096.1">
    <property type="nucleotide sequence ID" value="NZ_CP035485.1"/>
</dbReference>
<feature type="transmembrane region" description="Helical" evidence="6">
    <location>
        <begin position="379"/>
        <end position="398"/>
    </location>
</feature>
<comment type="similarity">
    <text evidence="2 4">Belongs to the GerABKA family.</text>
</comment>
<evidence type="ECO:0000256" key="4">
    <source>
        <dbReference type="PIRNR" id="PIRNR005690"/>
    </source>
</evidence>
<feature type="transmembrane region" description="Helical" evidence="6">
    <location>
        <begin position="355"/>
        <end position="373"/>
    </location>
</feature>
<dbReference type="AlphaFoldDB" id="A0A514LEC5"/>
<evidence type="ECO:0000256" key="2">
    <source>
        <dbReference type="ARBA" id="ARBA00005278"/>
    </source>
</evidence>
<dbReference type="PANTHER" id="PTHR22550:SF5">
    <property type="entry name" value="LEUCINE ZIPPER PROTEIN 4"/>
    <property type="match status" value="1"/>
</dbReference>